<feature type="domain" description="Aldehyde dehydrogenase" evidence="7">
    <location>
        <begin position="24"/>
        <end position="442"/>
    </location>
</feature>
<dbReference type="PANTHER" id="PTHR43570">
    <property type="entry name" value="ALDEHYDE DEHYDROGENASE"/>
    <property type="match status" value="1"/>
</dbReference>
<proteinExistence type="inferred from homology"/>
<keyword evidence="9" id="KW-1185">Reference proteome</keyword>
<dbReference type="InterPro" id="IPR016163">
    <property type="entry name" value="Ald_DH_C"/>
</dbReference>
<accession>A0A166A6T0</accession>
<organism evidence="8 9">
    <name type="scientific">Exidia glandulosa HHB12029</name>
    <dbReference type="NCBI Taxonomy" id="1314781"/>
    <lineage>
        <taxon>Eukaryota</taxon>
        <taxon>Fungi</taxon>
        <taxon>Dikarya</taxon>
        <taxon>Basidiomycota</taxon>
        <taxon>Agaricomycotina</taxon>
        <taxon>Agaricomycetes</taxon>
        <taxon>Auriculariales</taxon>
        <taxon>Exidiaceae</taxon>
        <taxon>Exidia</taxon>
    </lineage>
</organism>
<dbReference type="SUPFAM" id="SSF53720">
    <property type="entry name" value="ALDH-like"/>
    <property type="match status" value="1"/>
</dbReference>
<dbReference type="PIRSF" id="PIRSF036492">
    <property type="entry name" value="ALDH"/>
    <property type="match status" value="1"/>
</dbReference>
<dbReference type="OrthoDB" id="440325at2759"/>
<evidence type="ECO:0000256" key="5">
    <source>
        <dbReference type="PROSITE-ProRule" id="PRU10007"/>
    </source>
</evidence>
<keyword evidence="2 3" id="KW-0560">Oxidoreductase</keyword>
<dbReference type="GO" id="GO:0004029">
    <property type="term" value="F:aldehyde dehydrogenase (NAD+) activity"/>
    <property type="evidence" value="ECO:0007669"/>
    <property type="project" value="TreeGrafter"/>
</dbReference>
<dbReference type="InterPro" id="IPR016161">
    <property type="entry name" value="Ald_DH/histidinol_DH"/>
</dbReference>
<dbReference type="GO" id="GO:0005737">
    <property type="term" value="C:cytoplasm"/>
    <property type="evidence" value="ECO:0007669"/>
    <property type="project" value="TreeGrafter"/>
</dbReference>
<dbReference type="PANTHER" id="PTHR43570:SF16">
    <property type="entry name" value="ALDEHYDE DEHYDROGENASE TYPE III, ISOFORM Q"/>
    <property type="match status" value="1"/>
</dbReference>
<evidence type="ECO:0000313" key="9">
    <source>
        <dbReference type="Proteomes" id="UP000077266"/>
    </source>
</evidence>
<dbReference type="Proteomes" id="UP000077266">
    <property type="component" value="Unassembled WGS sequence"/>
</dbReference>
<evidence type="ECO:0000313" key="8">
    <source>
        <dbReference type="EMBL" id="KZV89019.1"/>
    </source>
</evidence>
<comment type="similarity">
    <text evidence="1 3 6">Belongs to the aldehyde dehydrogenase family.</text>
</comment>
<dbReference type="GO" id="GO:0006081">
    <property type="term" value="P:aldehyde metabolic process"/>
    <property type="evidence" value="ECO:0007669"/>
    <property type="project" value="InterPro"/>
</dbReference>
<dbReference type="Gene3D" id="3.40.605.10">
    <property type="entry name" value="Aldehyde Dehydrogenase, Chain A, domain 1"/>
    <property type="match status" value="1"/>
</dbReference>
<evidence type="ECO:0000256" key="1">
    <source>
        <dbReference type="ARBA" id="ARBA00009986"/>
    </source>
</evidence>
<dbReference type="InterPro" id="IPR012394">
    <property type="entry name" value="Aldehyde_DH_NAD(P)"/>
</dbReference>
<dbReference type="Pfam" id="PF00171">
    <property type="entry name" value="Aldedh"/>
    <property type="match status" value="1"/>
</dbReference>
<dbReference type="STRING" id="1314781.A0A166A6T0"/>
<reference evidence="8 9" key="1">
    <citation type="journal article" date="2016" name="Mol. Biol. Evol.">
        <title>Comparative Genomics of Early-Diverging Mushroom-Forming Fungi Provides Insights into the Origins of Lignocellulose Decay Capabilities.</title>
        <authorList>
            <person name="Nagy L.G."/>
            <person name="Riley R."/>
            <person name="Tritt A."/>
            <person name="Adam C."/>
            <person name="Daum C."/>
            <person name="Floudas D."/>
            <person name="Sun H."/>
            <person name="Yadav J.S."/>
            <person name="Pangilinan J."/>
            <person name="Larsson K.H."/>
            <person name="Matsuura K."/>
            <person name="Barry K."/>
            <person name="Labutti K."/>
            <person name="Kuo R."/>
            <person name="Ohm R.A."/>
            <person name="Bhattacharya S.S."/>
            <person name="Shirouzu T."/>
            <person name="Yoshinaga Y."/>
            <person name="Martin F.M."/>
            <person name="Grigoriev I.V."/>
            <person name="Hibbett D.S."/>
        </authorList>
    </citation>
    <scope>NUCLEOTIDE SEQUENCE [LARGE SCALE GENOMIC DNA]</scope>
    <source>
        <strain evidence="8 9">HHB12029</strain>
    </source>
</reference>
<dbReference type="PROSITE" id="PS00687">
    <property type="entry name" value="ALDEHYDE_DEHYDR_GLU"/>
    <property type="match status" value="1"/>
</dbReference>
<dbReference type="InterPro" id="IPR015590">
    <property type="entry name" value="Aldehyde_DH_dom"/>
</dbReference>
<evidence type="ECO:0000256" key="4">
    <source>
        <dbReference type="PIRSR" id="PIRSR036492-1"/>
    </source>
</evidence>
<dbReference type="InterPro" id="IPR016162">
    <property type="entry name" value="Ald_DH_N"/>
</dbReference>
<evidence type="ECO:0000256" key="3">
    <source>
        <dbReference type="PIRNR" id="PIRNR036492"/>
    </source>
</evidence>
<dbReference type="FunFam" id="3.40.605.10:FF:000004">
    <property type="entry name" value="Aldehyde dehydrogenase"/>
    <property type="match status" value="1"/>
</dbReference>
<protein>
    <recommendedName>
        <fullName evidence="3">Aldehyde dehydrogenase</fullName>
    </recommendedName>
</protein>
<evidence type="ECO:0000259" key="7">
    <source>
        <dbReference type="Pfam" id="PF00171"/>
    </source>
</evidence>
<evidence type="ECO:0000256" key="2">
    <source>
        <dbReference type="ARBA" id="ARBA00023002"/>
    </source>
</evidence>
<sequence>MPETPAWYTPFDEISRVHDTLVSTFDSGRTLPLAFRRQQLLQLARLFQQNIQEIRDALSADLGRNPVEVAIGDTAPVIASAIRAADSLEAWAAPEKPTVEAWRAGWDTTVYPVPKGAVLIISPWNYPVPLTFLPFIGAVAAGCTVAIKLPEHSPAVSQLFASLIPRYLDPEAFAVINGGVEHATRVLDLKWAHILFTGSGRVGRLVAAAAAKHLTPTTLELGGKSPVFIDAGNTDLKIAAKRILWGKQLNCGQTCVAPDYVLIRREYQEDFITALKEAYLEMWPGKDGALSEDTNLGFLPTTTHFARVLDLLDRTHGRVVVGGQHLKSERRVEPTVLADVALDDGLMDEELFCPLLPIVPVENGLEDAIKIIRERPIPLALYVFTDSEDTKTQFLTRTQSGSFVLNDTFTQLVVHEIPFGGQGDSGYGAYQGKRSFDTFTHFRGFINVPPAAEPFMGGRYPPYSETERDDAFKEEMIPIPEM</sequence>
<feature type="active site" evidence="4 5">
    <location>
        <position position="220"/>
    </location>
</feature>
<dbReference type="EMBL" id="KV426084">
    <property type="protein sequence ID" value="KZV89019.1"/>
    <property type="molecule type" value="Genomic_DNA"/>
</dbReference>
<dbReference type="InParanoid" id="A0A166A6T0"/>
<dbReference type="AlphaFoldDB" id="A0A166A6T0"/>
<dbReference type="Gene3D" id="3.40.309.10">
    <property type="entry name" value="Aldehyde Dehydrogenase, Chain A, domain 2"/>
    <property type="match status" value="1"/>
</dbReference>
<feature type="active site" evidence="4">
    <location>
        <position position="255"/>
    </location>
</feature>
<name>A0A166A6T0_EXIGL</name>
<evidence type="ECO:0000256" key="6">
    <source>
        <dbReference type="RuleBase" id="RU003345"/>
    </source>
</evidence>
<dbReference type="InterPro" id="IPR029510">
    <property type="entry name" value="Ald_DH_CS_GLU"/>
</dbReference>
<gene>
    <name evidence="8" type="ORF">EXIGLDRAFT_741040</name>
</gene>